<organism evidence="1 2">
    <name type="scientific">Bacteroides graminisolvens DSM 19988 = JCM 15093</name>
    <dbReference type="NCBI Taxonomy" id="1121097"/>
    <lineage>
        <taxon>Bacteria</taxon>
        <taxon>Pseudomonadati</taxon>
        <taxon>Bacteroidota</taxon>
        <taxon>Bacteroidia</taxon>
        <taxon>Bacteroidales</taxon>
        <taxon>Bacteroidaceae</taxon>
        <taxon>Bacteroides</taxon>
    </lineage>
</organism>
<dbReference type="EMBL" id="BAJS01000008">
    <property type="protein sequence ID" value="GAK36554.1"/>
    <property type="molecule type" value="Genomic_DNA"/>
</dbReference>
<dbReference type="Proteomes" id="UP000027601">
    <property type="component" value="Unassembled WGS sequence"/>
</dbReference>
<comment type="caution">
    <text evidence="1">The sequence shown here is derived from an EMBL/GenBank/DDBJ whole genome shotgun (WGS) entry which is preliminary data.</text>
</comment>
<evidence type="ECO:0000313" key="2">
    <source>
        <dbReference type="Proteomes" id="UP000027601"/>
    </source>
</evidence>
<proteinExistence type="predicted"/>
<reference evidence="1 2" key="1">
    <citation type="journal article" date="2015" name="Microbes Environ.">
        <title>Distribution and evolution of nitrogen fixation genes in the phylum bacteroidetes.</title>
        <authorList>
            <person name="Inoue J."/>
            <person name="Oshima K."/>
            <person name="Suda W."/>
            <person name="Sakamoto M."/>
            <person name="Iino T."/>
            <person name="Noda S."/>
            <person name="Hongoh Y."/>
            <person name="Hattori M."/>
            <person name="Ohkuma M."/>
        </authorList>
    </citation>
    <scope>NUCLEOTIDE SEQUENCE [LARGE SCALE GENOMIC DNA]</scope>
    <source>
        <strain evidence="1 2">JCM 15093</strain>
    </source>
</reference>
<sequence>MGKYIVIQGQNIYDVALHIYGAVEGVTDLLVNNESVSFDTDLKAGDELIYSDDYQINKEVTAYYKMHGITPASGEQHVYPKVFSLPKTVEIYTSAKEVGVEFSVSGNGKIELDWGDNSEVQTITLSDKITVFSHLFDSTIGNKRHVSMYMQGHINQLDISGLRPIELYILKSIPIERFVLNNATLSIDSLPMLETAFGVSLDGLKTNDLTPLLELKNLMSLSLTQTIYRQPTIDAYLIGLVRQHDNRRNCKVVMTARPSGEYREPTRDSNSHYRITSGMEAVWVLTHEPAWNEGGIWEFIINETTYKYEQNH</sequence>
<accession>A0A069D8N5</accession>
<keyword evidence="2" id="KW-1185">Reference proteome</keyword>
<dbReference type="OrthoDB" id="1100373at2"/>
<name>A0A069D8N5_9BACE</name>
<gene>
    <name evidence="1" type="ORF">JCM15093_1725</name>
</gene>
<dbReference type="RefSeq" id="WP_024996429.1">
    <property type="nucleotide sequence ID" value="NZ_ATZI01000007.1"/>
</dbReference>
<evidence type="ECO:0000313" key="1">
    <source>
        <dbReference type="EMBL" id="GAK36554.1"/>
    </source>
</evidence>
<dbReference type="STRING" id="1121097.GCA_000428125_01988"/>
<dbReference type="AlphaFoldDB" id="A0A069D8N5"/>
<protein>
    <submittedName>
        <fullName evidence="1">Uncharacterized protein</fullName>
    </submittedName>
</protein>
<dbReference type="eggNOG" id="ENOG502ZCF4">
    <property type="taxonomic scope" value="Bacteria"/>
</dbReference>